<evidence type="ECO:0000256" key="2">
    <source>
        <dbReference type="SAM" id="SignalP"/>
    </source>
</evidence>
<dbReference type="InterPro" id="IPR025419">
    <property type="entry name" value="DUF4142"/>
</dbReference>
<sequence>MSRISILGLTASLALALSAPAALAKDPPSKAFITKAIQGNMAEVSMGQLAQQNGQSDAVKSYGQMLATDHGAANQKATAVAQQMGVTPPTEPTKQQKADYQKMSKMNGAAFDKAFAKHMVTDHKKDIAEYQKASKMKGDPAGDYASQTLPDLQKHLEAAQSLDKNAGKSM</sequence>
<proteinExistence type="predicted"/>
<dbReference type="InterPro" id="IPR012347">
    <property type="entry name" value="Ferritin-like"/>
</dbReference>
<gene>
    <name evidence="4" type="ORF">ABEG18_11840</name>
</gene>
<dbReference type="Pfam" id="PF13628">
    <property type="entry name" value="DUF4142"/>
    <property type="match status" value="1"/>
</dbReference>
<name>A0AAU7JMC0_9HYPH</name>
<evidence type="ECO:0000256" key="1">
    <source>
        <dbReference type="SAM" id="MobiDB-lite"/>
    </source>
</evidence>
<dbReference type="PANTHER" id="PTHR38593">
    <property type="entry name" value="BLR2558 PROTEIN"/>
    <property type="match status" value="1"/>
</dbReference>
<dbReference type="AlphaFoldDB" id="A0AAU7JMC0"/>
<dbReference type="EMBL" id="CP157484">
    <property type="protein sequence ID" value="XBO41411.1"/>
    <property type="molecule type" value="Genomic_DNA"/>
</dbReference>
<keyword evidence="2" id="KW-0732">Signal</keyword>
<evidence type="ECO:0000313" key="4">
    <source>
        <dbReference type="EMBL" id="XBO41411.1"/>
    </source>
</evidence>
<dbReference type="Gene3D" id="1.20.1260.10">
    <property type="match status" value="1"/>
</dbReference>
<dbReference type="RefSeq" id="WP_406858265.1">
    <property type="nucleotide sequence ID" value="NZ_CP157484.1"/>
</dbReference>
<feature type="chain" id="PRO_5043638712" evidence="2">
    <location>
        <begin position="25"/>
        <end position="170"/>
    </location>
</feature>
<evidence type="ECO:0000259" key="3">
    <source>
        <dbReference type="Pfam" id="PF13628"/>
    </source>
</evidence>
<organism evidence="4">
    <name type="scientific">Alsobacter sp. KACC 23698</name>
    <dbReference type="NCBI Taxonomy" id="3149229"/>
    <lineage>
        <taxon>Bacteria</taxon>
        <taxon>Pseudomonadati</taxon>
        <taxon>Pseudomonadota</taxon>
        <taxon>Alphaproteobacteria</taxon>
        <taxon>Hyphomicrobiales</taxon>
        <taxon>Alsobacteraceae</taxon>
        <taxon>Alsobacter</taxon>
    </lineage>
</organism>
<accession>A0AAU7JMC0</accession>
<reference evidence="4" key="1">
    <citation type="submission" date="2024-05" db="EMBL/GenBank/DDBJ databases">
        <authorList>
            <person name="Kim S."/>
            <person name="Heo J."/>
            <person name="Choi H."/>
            <person name="Choi Y."/>
            <person name="Kwon S.-W."/>
            <person name="Kim Y."/>
        </authorList>
    </citation>
    <scope>NUCLEOTIDE SEQUENCE</scope>
    <source>
        <strain evidence="4">KACC 23698</strain>
    </source>
</reference>
<feature type="domain" description="DUF4142" evidence="3">
    <location>
        <begin position="30"/>
        <end position="162"/>
    </location>
</feature>
<dbReference type="PANTHER" id="PTHR38593:SF1">
    <property type="entry name" value="BLR2558 PROTEIN"/>
    <property type="match status" value="1"/>
</dbReference>
<feature type="region of interest" description="Disordered" evidence="1">
    <location>
        <begin position="131"/>
        <end position="170"/>
    </location>
</feature>
<feature type="signal peptide" evidence="2">
    <location>
        <begin position="1"/>
        <end position="24"/>
    </location>
</feature>
<protein>
    <submittedName>
        <fullName evidence="4">DUF4142 domain-containing protein</fullName>
    </submittedName>
</protein>